<reference evidence="1 2" key="1">
    <citation type="journal article" date="2017" name="Gigascience">
        <title>Genome sequence of the small brown planthopper, Laodelphax striatellus.</title>
        <authorList>
            <person name="Zhu J."/>
            <person name="Jiang F."/>
            <person name="Wang X."/>
            <person name="Yang P."/>
            <person name="Bao Y."/>
            <person name="Zhao W."/>
            <person name="Wang W."/>
            <person name="Lu H."/>
            <person name="Wang Q."/>
            <person name="Cui N."/>
            <person name="Li J."/>
            <person name="Chen X."/>
            <person name="Luo L."/>
            <person name="Yu J."/>
            <person name="Kang L."/>
            <person name="Cui F."/>
        </authorList>
    </citation>
    <scope>NUCLEOTIDE SEQUENCE [LARGE SCALE GENOMIC DNA]</scope>
    <source>
        <strain evidence="1">Lst14</strain>
    </source>
</reference>
<accession>A0A482WL03</accession>
<dbReference type="Proteomes" id="UP000291343">
    <property type="component" value="Unassembled WGS sequence"/>
</dbReference>
<organism evidence="1 2">
    <name type="scientific">Laodelphax striatellus</name>
    <name type="common">Small brown planthopper</name>
    <name type="synonym">Delphax striatella</name>
    <dbReference type="NCBI Taxonomy" id="195883"/>
    <lineage>
        <taxon>Eukaryota</taxon>
        <taxon>Metazoa</taxon>
        <taxon>Ecdysozoa</taxon>
        <taxon>Arthropoda</taxon>
        <taxon>Hexapoda</taxon>
        <taxon>Insecta</taxon>
        <taxon>Pterygota</taxon>
        <taxon>Neoptera</taxon>
        <taxon>Paraneoptera</taxon>
        <taxon>Hemiptera</taxon>
        <taxon>Auchenorrhyncha</taxon>
        <taxon>Fulgoroidea</taxon>
        <taxon>Delphacidae</taxon>
        <taxon>Criomorphinae</taxon>
        <taxon>Laodelphax</taxon>
    </lineage>
</organism>
<evidence type="ECO:0000313" key="2">
    <source>
        <dbReference type="Proteomes" id="UP000291343"/>
    </source>
</evidence>
<comment type="caution">
    <text evidence="1">The sequence shown here is derived from an EMBL/GenBank/DDBJ whole genome shotgun (WGS) entry which is preliminary data.</text>
</comment>
<evidence type="ECO:0008006" key="3">
    <source>
        <dbReference type="Google" id="ProtNLM"/>
    </source>
</evidence>
<dbReference type="SMR" id="A0A482WL03"/>
<proteinExistence type="predicted"/>
<gene>
    <name evidence="1" type="ORF">LSTR_LSTR012254</name>
</gene>
<dbReference type="AlphaFoldDB" id="A0A482WL03"/>
<dbReference type="STRING" id="195883.A0A482WL03"/>
<dbReference type="InParanoid" id="A0A482WL03"/>
<name>A0A482WL03_LAOST</name>
<dbReference type="OrthoDB" id="6588649at2759"/>
<protein>
    <recommendedName>
        <fullName evidence="3">Reverse transcriptase domain-containing protein</fullName>
    </recommendedName>
</protein>
<dbReference type="EMBL" id="QKKF02033182">
    <property type="protein sequence ID" value="RZF33912.1"/>
    <property type="molecule type" value="Genomic_DNA"/>
</dbReference>
<keyword evidence="2" id="KW-1185">Reference proteome</keyword>
<evidence type="ECO:0000313" key="1">
    <source>
        <dbReference type="EMBL" id="RZF33912.1"/>
    </source>
</evidence>
<sequence length="294" mass="32474">MRSARRALRRAIHARKKELWGKLCEELDTNPWGDAYQIAVKRIKRSSSREELQLAACKLRPKKAPGPDGVPAEVVAMSAAACPETLLQVLNQILLEGKKEKCGRHHLPSLWSGGQPKPKVKYLGVWLDKHRSFIRHIEEVSLKAQRTTRAIAQIMRNTEGPKTSKRRLIASTVGSAVLYAAPVWEGALKFQRTSLILGRIGRRLAMRITAAYRTISKDAAHVIAGTPPWIFVPRSLPGSTMACPGKRLKRWSGRSGSSCGTLHRLDGGPTASSLELNHGARDNMVSWTICSPNS</sequence>